<dbReference type="Gene3D" id="3.40.630.30">
    <property type="match status" value="1"/>
</dbReference>
<dbReference type="Proteomes" id="UP000176429">
    <property type="component" value="Unassembled WGS sequence"/>
</dbReference>
<accession>A0A1G2NWR2</accession>
<comment type="caution">
    <text evidence="2">The sequence shown here is derived from an EMBL/GenBank/DDBJ whole genome shotgun (WGS) entry which is preliminary data.</text>
</comment>
<dbReference type="PROSITE" id="PS51186">
    <property type="entry name" value="GNAT"/>
    <property type="match status" value="1"/>
</dbReference>
<dbReference type="GO" id="GO:0016747">
    <property type="term" value="F:acyltransferase activity, transferring groups other than amino-acyl groups"/>
    <property type="evidence" value="ECO:0007669"/>
    <property type="project" value="InterPro"/>
</dbReference>
<name>A0A1G2NWR2_9BACT</name>
<dbReference type="Pfam" id="PF00583">
    <property type="entry name" value="Acetyltransf_1"/>
    <property type="match status" value="1"/>
</dbReference>
<protein>
    <recommendedName>
        <fullName evidence="1">N-acetyltransferase domain-containing protein</fullName>
    </recommendedName>
</protein>
<evidence type="ECO:0000259" key="1">
    <source>
        <dbReference type="PROSITE" id="PS51186"/>
    </source>
</evidence>
<dbReference type="InterPro" id="IPR000182">
    <property type="entry name" value="GNAT_dom"/>
</dbReference>
<reference evidence="2 3" key="1">
    <citation type="journal article" date="2016" name="Nat. Commun.">
        <title>Thousands of microbial genomes shed light on interconnected biogeochemical processes in an aquifer system.</title>
        <authorList>
            <person name="Anantharaman K."/>
            <person name="Brown C.T."/>
            <person name="Hug L.A."/>
            <person name="Sharon I."/>
            <person name="Castelle C.J."/>
            <person name="Probst A.J."/>
            <person name="Thomas B.C."/>
            <person name="Singh A."/>
            <person name="Wilkins M.J."/>
            <person name="Karaoz U."/>
            <person name="Brodie E.L."/>
            <person name="Williams K.H."/>
            <person name="Hubbard S.S."/>
            <person name="Banfield J.F."/>
        </authorList>
    </citation>
    <scope>NUCLEOTIDE SEQUENCE [LARGE SCALE GENOMIC DNA]</scope>
</reference>
<evidence type="ECO:0000313" key="2">
    <source>
        <dbReference type="EMBL" id="OHA40500.1"/>
    </source>
</evidence>
<feature type="domain" description="N-acetyltransferase" evidence="1">
    <location>
        <begin position="1"/>
        <end position="144"/>
    </location>
</feature>
<dbReference type="EMBL" id="MHSH01000051">
    <property type="protein sequence ID" value="OHA40500.1"/>
    <property type="molecule type" value="Genomic_DNA"/>
</dbReference>
<sequence length="144" mass="15615">MNTKITVKKIAEVSDFFCTHGTDPLVCLLFGGDRGTVCDEVVMLQSGRSILALASISPNGETGKGPGIVGLYVVPKYRKCGYGKHVMEATVRRCIERGFSKVRIDTLSKGAKYIVETLPNELKSVLDVHHSGEVLDMFTGLAPK</sequence>
<dbReference type="InterPro" id="IPR016181">
    <property type="entry name" value="Acyl_CoA_acyltransferase"/>
</dbReference>
<evidence type="ECO:0000313" key="3">
    <source>
        <dbReference type="Proteomes" id="UP000176429"/>
    </source>
</evidence>
<gene>
    <name evidence="2" type="ORF">A3H68_01805</name>
</gene>
<dbReference type="SUPFAM" id="SSF55729">
    <property type="entry name" value="Acyl-CoA N-acyltransferases (Nat)"/>
    <property type="match status" value="1"/>
</dbReference>
<dbReference type="CDD" id="cd04301">
    <property type="entry name" value="NAT_SF"/>
    <property type="match status" value="1"/>
</dbReference>
<proteinExistence type="predicted"/>
<dbReference type="AlphaFoldDB" id="A0A1G2NWR2"/>
<organism evidence="2 3">
    <name type="scientific">Candidatus Taylorbacteria bacterium RIFCSPLOWO2_02_FULL_46_40</name>
    <dbReference type="NCBI Taxonomy" id="1802329"/>
    <lineage>
        <taxon>Bacteria</taxon>
        <taxon>Candidatus Tayloriibacteriota</taxon>
    </lineage>
</organism>